<comment type="caution">
    <text evidence="1">The sequence shown here is derived from an EMBL/GenBank/DDBJ whole genome shotgun (WGS) entry which is preliminary data.</text>
</comment>
<keyword evidence="2" id="KW-1185">Reference proteome</keyword>
<dbReference type="EMBL" id="QFBC01000007">
    <property type="protein sequence ID" value="PWE55004.1"/>
    <property type="molecule type" value="Genomic_DNA"/>
</dbReference>
<name>A0A2U2DNX8_9HYPH</name>
<proteinExistence type="predicted"/>
<accession>A0A2U2DNX8</accession>
<organism evidence="1 2">
    <name type="scientific">Metarhizobium album</name>
    <dbReference type="NCBI Taxonomy" id="2182425"/>
    <lineage>
        <taxon>Bacteria</taxon>
        <taxon>Pseudomonadati</taxon>
        <taxon>Pseudomonadota</taxon>
        <taxon>Alphaproteobacteria</taxon>
        <taxon>Hyphomicrobiales</taxon>
        <taxon>Rhizobiaceae</taxon>
        <taxon>Metarhizobium</taxon>
    </lineage>
</organism>
<evidence type="ECO:0000313" key="1">
    <source>
        <dbReference type="EMBL" id="PWE55004.1"/>
    </source>
</evidence>
<protein>
    <submittedName>
        <fullName evidence="1">Uncharacterized protein</fullName>
    </submittedName>
</protein>
<gene>
    <name evidence="1" type="ORF">DEM27_16235</name>
</gene>
<dbReference type="RefSeq" id="WP_109459302.1">
    <property type="nucleotide sequence ID" value="NZ_QFBC01000007.1"/>
</dbReference>
<sequence length="61" mass="6474">MLNHLSDIAPKAAVAAAVLWAGANYLVIGPEVAARVVRADHMPACEARHNEWALQAAQDKA</sequence>
<evidence type="ECO:0000313" key="2">
    <source>
        <dbReference type="Proteomes" id="UP000245252"/>
    </source>
</evidence>
<reference evidence="1 2" key="1">
    <citation type="submission" date="2018-05" db="EMBL/GenBank/DDBJ databases">
        <title>The draft genome of strain NS-104.</title>
        <authorList>
            <person name="Hang P."/>
            <person name="Jiang J."/>
        </authorList>
    </citation>
    <scope>NUCLEOTIDE SEQUENCE [LARGE SCALE GENOMIC DNA]</scope>
    <source>
        <strain evidence="1 2">NS-104</strain>
    </source>
</reference>
<dbReference type="Proteomes" id="UP000245252">
    <property type="component" value="Unassembled WGS sequence"/>
</dbReference>
<dbReference type="AlphaFoldDB" id="A0A2U2DNX8"/>
<dbReference type="OrthoDB" id="574313at356"/>